<reference evidence="1 2" key="1">
    <citation type="submission" date="2019-06" db="EMBL/GenBank/DDBJ databases">
        <title>Streptomyces sporangiiformans sp. nov., a novel actinomycete isolated from soil in Mount Song.</title>
        <authorList>
            <person name="Han L."/>
        </authorList>
    </citation>
    <scope>NUCLEOTIDE SEQUENCE [LARGE SCALE GENOMIC DNA]</scope>
    <source>
        <strain evidence="1 2">NEAU-SSA 1</strain>
    </source>
</reference>
<evidence type="ECO:0000313" key="2">
    <source>
        <dbReference type="Proteomes" id="UP000317378"/>
    </source>
</evidence>
<comment type="caution">
    <text evidence="1">The sequence shown here is derived from an EMBL/GenBank/DDBJ whole genome shotgun (WGS) entry which is preliminary data.</text>
</comment>
<dbReference type="EMBL" id="VCHX02000101">
    <property type="protein sequence ID" value="TPQ22028.1"/>
    <property type="molecule type" value="Genomic_DNA"/>
</dbReference>
<proteinExistence type="predicted"/>
<dbReference type="Proteomes" id="UP000317378">
    <property type="component" value="Unassembled WGS sequence"/>
</dbReference>
<dbReference type="AlphaFoldDB" id="A0A505DKJ4"/>
<sequence length="106" mass="11713">MVEAEAGALSSEISVRLADFMGTAEDLLLAPGTRQDPLSDDPDNQVRVGIMTDGTWVWDLAWADLVAMHRVCPSDEFLEHVKGLNFRVPQVSEERIMEICAALDIN</sequence>
<dbReference type="RefSeq" id="WP_119100314.1">
    <property type="nucleotide sequence ID" value="NZ_QXMJ01000101.1"/>
</dbReference>
<dbReference type="OrthoDB" id="275232at2"/>
<protein>
    <submittedName>
        <fullName evidence="1">Uncharacterized protein</fullName>
    </submittedName>
</protein>
<keyword evidence="2" id="KW-1185">Reference proteome</keyword>
<organism evidence="1 2">
    <name type="scientific">Streptomyces sporangiiformans</name>
    <dbReference type="NCBI Taxonomy" id="2315329"/>
    <lineage>
        <taxon>Bacteria</taxon>
        <taxon>Bacillati</taxon>
        <taxon>Actinomycetota</taxon>
        <taxon>Actinomycetes</taxon>
        <taxon>Kitasatosporales</taxon>
        <taxon>Streptomycetaceae</taxon>
        <taxon>Streptomyces</taxon>
    </lineage>
</organism>
<name>A0A505DKJ4_9ACTN</name>
<evidence type="ECO:0000313" key="1">
    <source>
        <dbReference type="EMBL" id="TPQ22028.1"/>
    </source>
</evidence>
<gene>
    <name evidence="1" type="ORF">FGD71_011535</name>
</gene>
<accession>A0A505DKJ4</accession>